<evidence type="ECO:0000313" key="3">
    <source>
        <dbReference type="EMBL" id="OHT12227.1"/>
    </source>
</evidence>
<dbReference type="Proteomes" id="UP000179807">
    <property type="component" value="Unassembled WGS sequence"/>
</dbReference>
<evidence type="ECO:0000256" key="1">
    <source>
        <dbReference type="SAM" id="MobiDB-lite"/>
    </source>
</evidence>
<keyword evidence="4" id="KW-1185">Reference proteome</keyword>
<organism evidence="3 4">
    <name type="scientific">Tritrichomonas foetus</name>
    <dbReference type="NCBI Taxonomy" id="1144522"/>
    <lineage>
        <taxon>Eukaryota</taxon>
        <taxon>Metamonada</taxon>
        <taxon>Parabasalia</taxon>
        <taxon>Tritrichomonadida</taxon>
        <taxon>Tritrichomonadidae</taxon>
        <taxon>Tritrichomonas</taxon>
    </lineage>
</organism>
<dbReference type="RefSeq" id="XP_068365363.1">
    <property type="nucleotide sequence ID" value="XM_068499925.1"/>
</dbReference>
<feature type="domain" description="E2F/DP family winged-helix DNA-binding" evidence="2">
    <location>
        <begin position="18"/>
        <end position="88"/>
    </location>
</feature>
<protein>
    <recommendedName>
        <fullName evidence="2">E2F/DP family winged-helix DNA-binding domain-containing protein</fullName>
    </recommendedName>
</protein>
<evidence type="ECO:0000313" key="4">
    <source>
        <dbReference type="Proteomes" id="UP000179807"/>
    </source>
</evidence>
<gene>
    <name evidence="3" type="ORF">TRFO_18030</name>
</gene>
<dbReference type="GO" id="GO:0005667">
    <property type="term" value="C:transcription regulator complex"/>
    <property type="evidence" value="ECO:0007669"/>
    <property type="project" value="InterPro"/>
</dbReference>
<accession>A0A1J4KLY3</accession>
<reference evidence="3" key="1">
    <citation type="submission" date="2016-10" db="EMBL/GenBank/DDBJ databases">
        <authorList>
            <person name="Benchimol M."/>
            <person name="Almeida L.G."/>
            <person name="Vasconcelos A.T."/>
            <person name="Perreira-Neves A."/>
            <person name="Rosa I.A."/>
            <person name="Tasca T."/>
            <person name="Bogo M.R."/>
            <person name="de Souza W."/>
        </authorList>
    </citation>
    <scope>NUCLEOTIDE SEQUENCE [LARGE SCALE GENOMIC DNA]</scope>
    <source>
        <strain evidence="3">K</strain>
    </source>
</reference>
<feature type="region of interest" description="Disordered" evidence="1">
    <location>
        <begin position="236"/>
        <end position="275"/>
    </location>
</feature>
<dbReference type="VEuPathDB" id="TrichDB:TRFO_18030"/>
<dbReference type="SMART" id="SM01372">
    <property type="entry name" value="E2F_TDP"/>
    <property type="match status" value="1"/>
</dbReference>
<comment type="caution">
    <text evidence="3">The sequence shown here is derived from an EMBL/GenBank/DDBJ whole genome shotgun (WGS) entry which is preliminary data.</text>
</comment>
<dbReference type="SUPFAM" id="SSF46785">
    <property type="entry name" value="Winged helix' DNA-binding domain"/>
    <property type="match status" value="1"/>
</dbReference>
<dbReference type="AlphaFoldDB" id="A0A1J4KLY3"/>
<evidence type="ECO:0000259" key="2">
    <source>
        <dbReference type="SMART" id="SM01372"/>
    </source>
</evidence>
<dbReference type="InterPro" id="IPR003316">
    <property type="entry name" value="E2F_WHTH_DNA-bd_dom"/>
</dbReference>
<proteinExistence type="predicted"/>
<dbReference type="EMBL" id="MLAK01000568">
    <property type="protein sequence ID" value="OHT12227.1"/>
    <property type="molecule type" value="Genomic_DNA"/>
</dbReference>
<sequence>MNPSNFFFQYKCPLPKAKTTKPLVNDSQNISVFVKFVESNQHFNQPLSLSKMCEKFNIKRRVLYDFISILFRFEICSKISSEHFFWFGLEKSKNAITALKKDVENKSDEELRADLNCVAEPSLPHIAVAIIQLFFYLNVKLIDLRQACCFLAVDQKKYKTLLRKLYTVSARLEVAKIIEKTTNIAEVRLINFPETPNKILSIEQMMNTNEELKAESIYSARRKEYENFNSLRNSKNGVNNINGNSTNRMSMSSSSVSSASTSSPESMIIGVTGPN</sequence>
<dbReference type="GO" id="GO:0006355">
    <property type="term" value="P:regulation of DNA-templated transcription"/>
    <property type="evidence" value="ECO:0007669"/>
    <property type="project" value="InterPro"/>
</dbReference>
<feature type="compositionally biased region" description="Low complexity" evidence="1">
    <location>
        <begin position="236"/>
        <end position="267"/>
    </location>
</feature>
<name>A0A1J4KLY3_9EUKA</name>
<dbReference type="GeneID" id="94834629"/>
<dbReference type="InterPro" id="IPR036390">
    <property type="entry name" value="WH_DNA-bd_sf"/>
</dbReference>